<feature type="domain" description="PAC" evidence="21">
    <location>
        <begin position="98"/>
        <end position="151"/>
    </location>
</feature>
<dbReference type="NCBIfam" id="TIGR00229">
    <property type="entry name" value="sensory_box"/>
    <property type="match status" value="2"/>
</dbReference>
<evidence type="ECO:0000256" key="18">
    <source>
        <dbReference type="SAM" id="MobiDB-lite"/>
    </source>
</evidence>
<dbReference type="InterPro" id="IPR011006">
    <property type="entry name" value="CheY-like_superfamily"/>
</dbReference>
<feature type="domain" description="PAS" evidence="20">
    <location>
        <begin position="459"/>
        <end position="532"/>
    </location>
</feature>
<dbReference type="Pfam" id="PF07536">
    <property type="entry name" value="HWE_HK"/>
    <property type="match status" value="1"/>
</dbReference>
<keyword evidence="13" id="KW-0067">ATP-binding</keyword>
<dbReference type="SMART" id="SM00448">
    <property type="entry name" value="REC"/>
    <property type="match status" value="1"/>
</dbReference>
<protein>
    <recommendedName>
        <fullName evidence="3">Blue-light-activated histidine kinase</fullName>
        <ecNumber evidence="2">2.7.13.3</ecNumber>
    </recommendedName>
</protein>
<dbReference type="PANTHER" id="PTHR41523">
    <property type="entry name" value="TWO-COMPONENT SYSTEM SENSOR PROTEIN"/>
    <property type="match status" value="1"/>
</dbReference>
<dbReference type="GO" id="GO:0009881">
    <property type="term" value="F:photoreceptor activity"/>
    <property type="evidence" value="ECO:0007669"/>
    <property type="project" value="UniProtKB-KW"/>
</dbReference>
<dbReference type="InterPro" id="IPR013655">
    <property type="entry name" value="PAS_fold_3"/>
</dbReference>
<dbReference type="InterPro" id="IPR036890">
    <property type="entry name" value="HATPase_C_sf"/>
</dbReference>
<evidence type="ECO:0000256" key="14">
    <source>
        <dbReference type="ARBA" id="ARBA00022991"/>
    </source>
</evidence>
<keyword evidence="4" id="KW-0600">Photoreceptor protein</keyword>
<evidence type="ECO:0000256" key="10">
    <source>
        <dbReference type="ARBA" id="ARBA00022737"/>
    </source>
</evidence>
<dbReference type="PROSITE" id="PS50113">
    <property type="entry name" value="PAC"/>
    <property type="match status" value="2"/>
</dbReference>
<keyword evidence="16" id="KW-0675">Receptor</keyword>
<dbReference type="PROSITE" id="PS50112">
    <property type="entry name" value="PAS"/>
    <property type="match status" value="1"/>
</dbReference>
<feature type="region of interest" description="Disordered" evidence="18">
    <location>
        <begin position="728"/>
        <end position="747"/>
    </location>
</feature>
<keyword evidence="23" id="KW-1185">Reference proteome</keyword>
<feature type="domain" description="PAC" evidence="21">
    <location>
        <begin position="534"/>
        <end position="587"/>
    </location>
</feature>
<evidence type="ECO:0000256" key="12">
    <source>
        <dbReference type="ARBA" id="ARBA00022777"/>
    </source>
</evidence>
<evidence type="ECO:0000256" key="9">
    <source>
        <dbReference type="ARBA" id="ARBA00022679"/>
    </source>
</evidence>
<dbReference type="GO" id="GO:0004673">
    <property type="term" value="F:protein histidine kinase activity"/>
    <property type="evidence" value="ECO:0007669"/>
    <property type="project" value="UniProtKB-EC"/>
</dbReference>
<name>A0AA37HQG3_9HYPH</name>
<comment type="catalytic activity">
    <reaction evidence="1">
        <text>ATP + protein L-histidine = ADP + protein N-phospho-L-histidine.</text>
        <dbReference type="EC" id="2.7.13.3"/>
    </reaction>
</comment>
<evidence type="ECO:0000256" key="15">
    <source>
        <dbReference type="ARBA" id="ARBA00023026"/>
    </source>
</evidence>
<evidence type="ECO:0000313" key="22">
    <source>
        <dbReference type="EMBL" id="GJD79087.1"/>
    </source>
</evidence>
<dbReference type="SUPFAM" id="SSF55785">
    <property type="entry name" value="PYP-like sensor domain (PAS domain)"/>
    <property type="match status" value="2"/>
</dbReference>
<evidence type="ECO:0000313" key="23">
    <source>
        <dbReference type="Proteomes" id="UP001055108"/>
    </source>
</evidence>
<dbReference type="PANTHER" id="PTHR41523:SF8">
    <property type="entry name" value="ETHYLENE RESPONSE SENSOR PROTEIN"/>
    <property type="match status" value="1"/>
</dbReference>
<dbReference type="Pfam" id="PF01590">
    <property type="entry name" value="GAF"/>
    <property type="match status" value="1"/>
</dbReference>
<dbReference type="InterPro" id="IPR003018">
    <property type="entry name" value="GAF"/>
</dbReference>
<evidence type="ECO:0000256" key="4">
    <source>
        <dbReference type="ARBA" id="ARBA00022543"/>
    </source>
</evidence>
<evidence type="ECO:0000256" key="2">
    <source>
        <dbReference type="ARBA" id="ARBA00012438"/>
    </source>
</evidence>
<dbReference type="AlphaFoldDB" id="A0AA37HQG3"/>
<dbReference type="SMART" id="SM00065">
    <property type="entry name" value="GAF"/>
    <property type="match status" value="1"/>
</dbReference>
<reference evidence="22" key="1">
    <citation type="journal article" date="2016" name="Front. Microbiol.">
        <title>Genome Sequence of the Piezophilic, Mesophilic Sulfate-Reducing Bacterium Desulfovibrio indicus J2T.</title>
        <authorList>
            <person name="Cao J."/>
            <person name="Maignien L."/>
            <person name="Shao Z."/>
            <person name="Alain K."/>
            <person name="Jebbar M."/>
        </authorList>
    </citation>
    <scope>NUCLEOTIDE SEQUENCE</scope>
    <source>
        <strain evidence="22">NBRC 103626</strain>
    </source>
</reference>
<gene>
    <name evidence="22" type="ORF">NBEOAGPD_2308</name>
</gene>
<evidence type="ECO:0000256" key="3">
    <source>
        <dbReference type="ARBA" id="ARBA00021740"/>
    </source>
</evidence>
<dbReference type="Gene3D" id="3.40.50.2300">
    <property type="match status" value="1"/>
</dbReference>
<dbReference type="GO" id="GO:0000160">
    <property type="term" value="P:phosphorelay signal transduction system"/>
    <property type="evidence" value="ECO:0007669"/>
    <property type="project" value="InterPro"/>
</dbReference>
<organism evidence="22 23">
    <name type="scientific">Methylobacterium gregans</name>
    <dbReference type="NCBI Taxonomy" id="374424"/>
    <lineage>
        <taxon>Bacteria</taxon>
        <taxon>Pseudomonadati</taxon>
        <taxon>Pseudomonadota</taxon>
        <taxon>Alphaproteobacteria</taxon>
        <taxon>Hyphomicrobiales</taxon>
        <taxon>Methylobacteriaceae</taxon>
        <taxon>Methylobacterium</taxon>
    </lineage>
</organism>
<keyword evidence="6" id="KW-0716">Sensory transduction</keyword>
<evidence type="ECO:0000256" key="11">
    <source>
        <dbReference type="ARBA" id="ARBA00022741"/>
    </source>
</evidence>
<dbReference type="InterPro" id="IPR035965">
    <property type="entry name" value="PAS-like_dom_sf"/>
</dbReference>
<dbReference type="SMART" id="SM00086">
    <property type="entry name" value="PAC"/>
    <property type="match status" value="2"/>
</dbReference>
<evidence type="ECO:0000256" key="7">
    <source>
        <dbReference type="ARBA" id="ARBA00022630"/>
    </source>
</evidence>
<evidence type="ECO:0000259" key="21">
    <source>
        <dbReference type="PROSITE" id="PS50113"/>
    </source>
</evidence>
<dbReference type="Pfam" id="PF13188">
    <property type="entry name" value="PAS_8"/>
    <property type="match status" value="1"/>
</dbReference>
<dbReference type="EC" id="2.7.13.3" evidence="2"/>
<dbReference type="InterPro" id="IPR011102">
    <property type="entry name" value="Sig_transdc_His_kinase_HWE"/>
</dbReference>
<keyword evidence="5 17" id="KW-0597">Phosphoprotein</keyword>
<keyword evidence="15" id="KW-0843">Virulence</keyword>
<evidence type="ECO:0000256" key="8">
    <source>
        <dbReference type="ARBA" id="ARBA00022643"/>
    </source>
</evidence>
<dbReference type="EMBL" id="BPQM01000052">
    <property type="protein sequence ID" value="GJD79087.1"/>
    <property type="molecule type" value="Genomic_DNA"/>
</dbReference>
<dbReference type="GO" id="GO:0005524">
    <property type="term" value="F:ATP binding"/>
    <property type="evidence" value="ECO:0007669"/>
    <property type="project" value="UniProtKB-KW"/>
</dbReference>
<dbReference type="InterPro" id="IPR000014">
    <property type="entry name" value="PAS"/>
</dbReference>
<dbReference type="Proteomes" id="UP001055108">
    <property type="component" value="Unassembled WGS sequence"/>
</dbReference>
<feature type="domain" description="Response regulatory" evidence="19">
    <location>
        <begin position="815"/>
        <end position="925"/>
    </location>
</feature>
<feature type="modified residue" description="4-aspartylphosphate" evidence="17">
    <location>
        <position position="865"/>
    </location>
</feature>
<evidence type="ECO:0000256" key="6">
    <source>
        <dbReference type="ARBA" id="ARBA00022606"/>
    </source>
</evidence>
<evidence type="ECO:0000256" key="13">
    <source>
        <dbReference type="ARBA" id="ARBA00022840"/>
    </source>
</evidence>
<dbReference type="RefSeq" id="WP_238302970.1">
    <property type="nucleotide sequence ID" value="NZ_BPQM01000052.1"/>
</dbReference>
<dbReference type="Gene3D" id="3.30.450.20">
    <property type="entry name" value="PAS domain"/>
    <property type="match status" value="3"/>
</dbReference>
<dbReference type="InterPro" id="IPR001789">
    <property type="entry name" value="Sig_transdc_resp-reg_receiver"/>
</dbReference>
<dbReference type="InterPro" id="IPR000700">
    <property type="entry name" value="PAS-assoc_C"/>
</dbReference>
<keyword evidence="7" id="KW-0285">Flavoprotein</keyword>
<evidence type="ECO:0000256" key="5">
    <source>
        <dbReference type="ARBA" id="ARBA00022553"/>
    </source>
</evidence>
<dbReference type="Pfam" id="PF08447">
    <property type="entry name" value="PAS_3"/>
    <property type="match status" value="1"/>
</dbReference>
<keyword evidence="11" id="KW-0547">Nucleotide-binding</keyword>
<proteinExistence type="predicted"/>
<keyword evidence="12" id="KW-0418">Kinase</keyword>
<evidence type="ECO:0000256" key="16">
    <source>
        <dbReference type="ARBA" id="ARBA00023170"/>
    </source>
</evidence>
<keyword evidence="8" id="KW-0288">FMN</keyword>
<keyword evidence="14" id="KW-0157">Chromophore</keyword>
<dbReference type="InterPro" id="IPR029016">
    <property type="entry name" value="GAF-like_dom_sf"/>
</dbReference>
<evidence type="ECO:0000256" key="17">
    <source>
        <dbReference type="PROSITE-ProRule" id="PRU00169"/>
    </source>
</evidence>
<sequence>MAGRIRSFDWASTPLGPIARWPQSLKTIVDLMLGSPSMMSLVWGPEAIHLYNDRFTDLLREHRILALGRSAYETFAQSRDVFEADTAAGMAGRSARLVAQRYPVLRQGRLEEAWFDVDYAPIRDEAGTVAGVLWTLKETTAQNLAEQALRTSEEKYRTLFDSIDEGFCLIEVLFDDAGNPNDYAFLETNAAFERQTGLAGATGKRMRELAPDLERHWFEIYGRIAMSGEPQRFEQPAEALGRWYDVYAFRIGDPEQRRVAILFNDVAKRKQTERELRESEERQAFLLALSDALRPLADASEIQATAARLLGVHLGVDRAMYGEVTGEPGAETGVIRGQFIRPAAPDRPSPAPFPDRFTYETFGADVMARRYGGEGLVVADVNADPGFDASERAAWARVGVQAAIVAPLVKGDRLVAELGVHSERPRIWSSAEVSLVREVGERTWAAAERARAEAALRESEERFRQFAHAAAEGAWIRDAETLDMEYVSPAASRIYGVEPQTLLDGVQHWAGLIVPEDRGVALAHLEDARGGEVVAYEFRIQRPSDGAFRWIRSIDFPLFDSRGRVQRIGGLAEDFTEAKLAAEHSAVLLAELQHRVRNIMALLRSITSRTGERAESVADYRDLMMGRLLAFARVQALLTRTANVSVGIRSIVHDEVSVQAQHEGQYILDGPDVTLSPKAAEVLTLAIHELATNAAKYGALSVPTGRIAVRWSIFEKRGGPWLGFDWTEEGAPARSQPTPSTPRRRGFGSELIEGRIPYELRGRGQLTIEPGGAGCHLEFPLQGGASILETSAPQRATVFGGAIDMTGEPDLTGRRVLVVEDDYYLATDTARALRGAGAEVLGPCATEADARAELEEAHPDAVVVDINLGPGPSFKLAETLKDHGIPFVFTTGYDAEVIPVEFEGVERLEKPLQLRQIIGAVAKLTAAA</sequence>
<comment type="caution">
    <text evidence="22">The sequence shown here is derived from an EMBL/GenBank/DDBJ whole genome shotgun (WGS) entry which is preliminary data.</text>
</comment>
<dbReference type="SUPFAM" id="SSF55781">
    <property type="entry name" value="GAF domain-like"/>
    <property type="match status" value="1"/>
</dbReference>
<evidence type="ECO:0000259" key="19">
    <source>
        <dbReference type="PROSITE" id="PS50110"/>
    </source>
</evidence>
<keyword evidence="9" id="KW-0808">Transferase</keyword>
<dbReference type="Gene3D" id="3.30.565.10">
    <property type="entry name" value="Histidine kinase-like ATPase, C-terminal domain"/>
    <property type="match status" value="1"/>
</dbReference>
<dbReference type="Gene3D" id="3.30.450.40">
    <property type="match status" value="1"/>
</dbReference>
<evidence type="ECO:0000259" key="20">
    <source>
        <dbReference type="PROSITE" id="PS50112"/>
    </source>
</evidence>
<dbReference type="InterPro" id="IPR001610">
    <property type="entry name" value="PAC"/>
</dbReference>
<dbReference type="SMART" id="SM00911">
    <property type="entry name" value="HWE_HK"/>
    <property type="match status" value="1"/>
</dbReference>
<dbReference type="SMART" id="SM00091">
    <property type="entry name" value="PAS"/>
    <property type="match status" value="2"/>
</dbReference>
<reference evidence="22" key="2">
    <citation type="submission" date="2021-08" db="EMBL/GenBank/DDBJ databases">
        <authorList>
            <person name="Tani A."/>
            <person name="Ola A."/>
            <person name="Ogura Y."/>
            <person name="Katsura K."/>
            <person name="Hayashi T."/>
        </authorList>
    </citation>
    <scope>NUCLEOTIDE SEQUENCE</scope>
    <source>
        <strain evidence="22">NBRC 103626</strain>
    </source>
</reference>
<dbReference type="CDD" id="cd00130">
    <property type="entry name" value="PAS"/>
    <property type="match status" value="1"/>
</dbReference>
<dbReference type="PROSITE" id="PS50110">
    <property type="entry name" value="RESPONSE_REGULATORY"/>
    <property type="match status" value="1"/>
</dbReference>
<keyword evidence="10" id="KW-0677">Repeat</keyword>
<dbReference type="SUPFAM" id="SSF52172">
    <property type="entry name" value="CheY-like"/>
    <property type="match status" value="1"/>
</dbReference>
<accession>A0AA37HQG3</accession>
<evidence type="ECO:0000256" key="1">
    <source>
        <dbReference type="ARBA" id="ARBA00000085"/>
    </source>
</evidence>